<keyword evidence="5 11" id="KW-1133">Transmembrane helix</keyword>
<feature type="transmembrane region" description="Helical" evidence="11">
    <location>
        <begin position="95"/>
        <end position="120"/>
    </location>
</feature>
<name>A0ABN9MBV6_9NEOB</name>
<dbReference type="InterPro" id="IPR000276">
    <property type="entry name" value="GPCR_Rhodpsn"/>
</dbReference>
<dbReference type="Proteomes" id="UP001176940">
    <property type="component" value="Unassembled WGS sequence"/>
</dbReference>
<keyword evidence="7 11" id="KW-0472">Membrane</keyword>
<sequence>MRKLIMGSGQDEEKKENGSRGDVNYQERKPRPSMSSINQTMIEGFILKGVSNVPELQVFLFLLVLLIYLMSLIGNLTIILLVCFDLHLHTPMYFFLFNLSVIDVSSSTTTLHNIFVVFISQKRMVSTFACMSQAYIFCLLTSNEISILAAMSFDRYVAICRPLHYHTVMSWRLCGLLASISWGFGIVEMVPILVFISRFTCYISKEINHYFCDVLPIRDITCSDTSSLDLYILITGNANIFILLFLTITSYVFIIACILRISSSAGRRKAFYTCSSHITVVVIFYSSIVLQYIVTVSGKNMGSNLVFSLFNTAIVPMMNPLIYSLKNKDVKSALQRKLKICERK</sequence>
<dbReference type="Gene3D" id="1.20.1070.10">
    <property type="entry name" value="Rhodopsin 7-helix transmembrane proteins"/>
    <property type="match status" value="1"/>
</dbReference>
<comment type="caution">
    <text evidence="13">The sequence shown here is derived from an EMBL/GenBank/DDBJ whole genome shotgun (WGS) entry which is preliminary data.</text>
</comment>
<protein>
    <recommendedName>
        <fullName evidence="12">G-protein coupled receptors family 1 profile domain-containing protein</fullName>
    </recommendedName>
</protein>
<keyword evidence="4" id="KW-0552">Olfaction</keyword>
<keyword evidence="4" id="KW-0716">Sensory transduction</keyword>
<dbReference type="SUPFAM" id="SSF81321">
    <property type="entry name" value="Family A G protein-coupled receptor-like"/>
    <property type="match status" value="1"/>
</dbReference>
<evidence type="ECO:0000256" key="6">
    <source>
        <dbReference type="ARBA" id="ARBA00023040"/>
    </source>
</evidence>
<dbReference type="PANTHER" id="PTHR26452">
    <property type="entry name" value="OLFACTORY RECEPTOR"/>
    <property type="match status" value="1"/>
</dbReference>
<comment type="subcellular location">
    <subcellularLocation>
        <location evidence="1">Cell membrane</location>
        <topology evidence="1">Multi-pass membrane protein</topology>
    </subcellularLocation>
</comment>
<feature type="transmembrane region" description="Helical" evidence="11">
    <location>
        <begin position="58"/>
        <end position="83"/>
    </location>
</feature>
<keyword evidence="2" id="KW-1003">Cell membrane</keyword>
<keyword evidence="8" id="KW-0675">Receptor</keyword>
<keyword evidence="9" id="KW-0807">Transducer</keyword>
<dbReference type="PRINTS" id="PR00237">
    <property type="entry name" value="GPCRRHODOPSN"/>
</dbReference>
<evidence type="ECO:0000256" key="4">
    <source>
        <dbReference type="ARBA" id="ARBA00022725"/>
    </source>
</evidence>
<feature type="transmembrane region" description="Helical" evidence="11">
    <location>
        <begin position="173"/>
        <end position="196"/>
    </location>
</feature>
<evidence type="ECO:0000256" key="5">
    <source>
        <dbReference type="ARBA" id="ARBA00022989"/>
    </source>
</evidence>
<evidence type="ECO:0000256" key="3">
    <source>
        <dbReference type="ARBA" id="ARBA00022692"/>
    </source>
</evidence>
<dbReference type="PRINTS" id="PR00245">
    <property type="entry name" value="OLFACTORYR"/>
</dbReference>
<evidence type="ECO:0000256" key="9">
    <source>
        <dbReference type="ARBA" id="ARBA00023224"/>
    </source>
</evidence>
<dbReference type="InterPro" id="IPR017452">
    <property type="entry name" value="GPCR_Rhodpsn_7TM"/>
</dbReference>
<evidence type="ECO:0000313" key="14">
    <source>
        <dbReference type="Proteomes" id="UP001176940"/>
    </source>
</evidence>
<evidence type="ECO:0000259" key="12">
    <source>
        <dbReference type="PROSITE" id="PS50262"/>
    </source>
</evidence>
<gene>
    <name evidence="13" type="ORF">RIMI_LOCUS19002473</name>
</gene>
<dbReference type="InterPro" id="IPR050516">
    <property type="entry name" value="Olfactory_GPCR"/>
</dbReference>
<dbReference type="PROSITE" id="PS50262">
    <property type="entry name" value="G_PROTEIN_RECEP_F1_2"/>
    <property type="match status" value="1"/>
</dbReference>
<evidence type="ECO:0000256" key="10">
    <source>
        <dbReference type="SAM" id="MobiDB-lite"/>
    </source>
</evidence>
<reference evidence="13" key="1">
    <citation type="submission" date="2023-07" db="EMBL/GenBank/DDBJ databases">
        <authorList>
            <person name="Stuckert A."/>
        </authorList>
    </citation>
    <scope>NUCLEOTIDE SEQUENCE</scope>
</reference>
<dbReference type="CDD" id="cd13954">
    <property type="entry name" value="7tmA_OR"/>
    <property type="match status" value="1"/>
</dbReference>
<organism evidence="13 14">
    <name type="scientific">Ranitomeya imitator</name>
    <name type="common">mimic poison frog</name>
    <dbReference type="NCBI Taxonomy" id="111125"/>
    <lineage>
        <taxon>Eukaryota</taxon>
        <taxon>Metazoa</taxon>
        <taxon>Chordata</taxon>
        <taxon>Craniata</taxon>
        <taxon>Vertebrata</taxon>
        <taxon>Euteleostomi</taxon>
        <taxon>Amphibia</taxon>
        <taxon>Batrachia</taxon>
        <taxon>Anura</taxon>
        <taxon>Neobatrachia</taxon>
        <taxon>Hyloidea</taxon>
        <taxon>Dendrobatidae</taxon>
        <taxon>Dendrobatinae</taxon>
        <taxon>Ranitomeya</taxon>
    </lineage>
</organism>
<feature type="transmembrane region" description="Helical" evidence="11">
    <location>
        <begin position="271"/>
        <end position="293"/>
    </location>
</feature>
<evidence type="ECO:0000256" key="8">
    <source>
        <dbReference type="ARBA" id="ARBA00023170"/>
    </source>
</evidence>
<dbReference type="InterPro" id="IPR000725">
    <property type="entry name" value="Olfact_rcpt"/>
</dbReference>
<feature type="compositionally biased region" description="Basic and acidic residues" evidence="10">
    <location>
        <begin position="11"/>
        <end position="30"/>
    </location>
</feature>
<feature type="transmembrane region" description="Helical" evidence="11">
    <location>
        <begin position="305"/>
        <end position="325"/>
    </location>
</feature>
<feature type="region of interest" description="Disordered" evidence="10">
    <location>
        <begin position="1"/>
        <end position="34"/>
    </location>
</feature>
<keyword evidence="14" id="KW-1185">Reference proteome</keyword>
<feature type="transmembrane region" description="Helical" evidence="11">
    <location>
        <begin position="238"/>
        <end position="259"/>
    </location>
</feature>
<feature type="domain" description="G-protein coupled receptors family 1 profile" evidence="12">
    <location>
        <begin position="74"/>
        <end position="323"/>
    </location>
</feature>
<evidence type="ECO:0000313" key="13">
    <source>
        <dbReference type="EMBL" id="CAJ0964237.1"/>
    </source>
</evidence>
<evidence type="ECO:0000256" key="7">
    <source>
        <dbReference type="ARBA" id="ARBA00023136"/>
    </source>
</evidence>
<dbReference type="Pfam" id="PF13853">
    <property type="entry name" value="7tm_4"/>
    <property type="match status" value="1"/>
</dbReference>
<keyword evidence="6" id="KW-0297">G-protein coupled receptor</keyword>
<evidence type="ECO:0000256" key="11">
    <source>
        <dbReference type="SAM" id="Phobius"/>
    </source>
</evidence>
<proteinExistence type="predicted"/>
<keyword evidence="3 11" id="KW-0812">Transmembrane</keyword>
<evidence type="ECO:0000256" key="1">
    <source>
        <dbReference type="ARBA" id="ARBA00004651"/>
    </source>
</evidence>
<dbReference type="EMBL" id="CAUEEQ010059504">
    <property type="protein sequence ID" value="CAJ0964237.1"/>
    <property type="molecule type" value="Genomic_DNA"/>
</dbReference>
<accession>A0ABN9MBV6</accession>
<evidence type="ECO:0000256" key="2">
    <source>
        <dbReference type="ARBA" id="ARBA00022475"/>
    </source>
</evidence>